<evidence type="ECO:0000313" key="2">
    <source>
        <dbReference type="Proteomes" id="UP001150238"/>
    </source>
</evidence>
<dbReference type="AlphaFoldDB" id="A0A9W9DJF1"/>
<reference evidence="1" key="1">
    <citation type="submission" date="2022-08" db="EMBL/GenBank/DDBJ databases">
        <authorList>
            <consortium name="DOE Joint Genome Institute"/>
            <person name="Min B."/>
            <person name="Riley R."/>
            <person name="Sierra-Patev S."/>
            <person name="Naranjo-Ortiz M."/>
            <person name="Looney B."/>
            <person name="Konkel Z."/>
            <person name="Slot J.C."/>
            <person name="Sakamoto Y."/>
            <person name="Steenwyk J.L."/>
            <person name="Rokas A."/>
            <person name="Carro J."/>
            <person name="Camarero S."/>
            <person name="Ferreira P."/>
            <person name="Molpeceres G."/>
            <person name="Ruiz-Duenas F.J."/>
            <person name="Serrano A."/>
            <person name="Henrissat B."/>
            <person name="Drula E."/>
            <person name="Hughes K.W."/>
            <person name="Mata J.L."/>
            <person name="Ishikawa N.K."/>
            <person name="Vargas-Isla R."/>
            <person name="Ushijima S."/>
            <person name="Smith C.A."/>
            <person name="Ahrendt S."/>
            <person name="Andreopoulos W."/>
            <person name="He G."/>
            <person name="Labutti K."/>
            <person name="Lipzen A."/>
            <person name="Ng V."/>
            <person name="Sandor L."/>
            <person name="Barry K."/>
            <person name="Martinez A.T."/>
            <person name="Xiao Y."/>
            <person name="Gibbons J.G."/>
            <person name="Terashima K."/>
            <person name="Hibbett D.S."/>
            <person name="Grigoriev I.V."/>
        </authorList>
    </citation>
    <scope>NUCLEOTIDE SEQUENCE</scope>
    <source>
        <strain evidence="1">Sp2 HRB7682 ss15</strain>
    </source>
</reference>
<evidence type="ECO:0000313" key="1">
    <source>
        <dbReference type="EMBL" id="KAJ4473394.1"/>
    </source>
</evidence>
<dbReference type="EMBL" id="JANVFS010000025">
    <property type="protein sequence ID" value="KAJ4473394.1"/>
    <property type="molecule type" value="Genomic_DNA"/>
</dbReference>
<dbReference type="Proteomes" id="UP001150238">
    <property type="component" value="Unassembled WGS sequence"/>
</dbReference>
<name>A0A9W9DJF1_9AGAR</name>
<protein>
    <submittedName>
        <fullName evidence="1">Uncharacterized protein</fullName>
    </submittedName>
</protein>
<sequence length="170" mass="19955">QLFVRPGVSDARLKNFEQNPQLYGSKIRNTVLDKRGLTTQQLAEQPWNQQVAYIMAKNAEEIYRSCKDQRFGDAIDWLELFQERIYRVYLDIVKGRPKTLNEAGTRESPEQIQDRLVESHLLRIKNNGETNSRHMVWFLRSVIQSTVCLLFSIDVPEIIRTLRNLRNHVA</sequence>
<organism evidence="1 2">
    <name type="scientific">Lentinula lateritia</name>
    <dbReference type="NCBI Taxonomy" id="40482"/>
    <lineage>
        <taxon>Eukaryota</taxon>
        <taxon>Fungi</taxon>
        <taxon>Dikarya</taxon>
        <taxon>Basidiomycota</taxon>
        <taxon>Agaricomycotina</taxon>
        <taxon>Agaricomycetes</taxon>
        <taxon>Agaricomycetidae</taxon>
        <taxon>Agaricales</taxon>
        <taxon>Marasmiineae</taxon>
        <taxon>Omphalotaceae</taxon>
        <taxon>Lentinula</taxon>
    </lineage>
</organism>
<comment type="caution">
    <text evidence="1">The sequence shown here is derived from an EMBL/GenBank/DDBJ whole genome shotgun (WGS) entry which is preliminary data.</text>
</comment>
<feature type="non-terminal residue" evidence="1">
    <location>
        <position position="1"/>
    </location>
</feature>
<accession>A0A9W9DJF1</accession>
<proteinExistence type="predicted"/>
<gene>
    <name evidence="1" type="ORF">C8J55DRAFT_433634</name>
</gene>
<reference evidence="1" key="2">
    <citation type="journal article" date="2023" name="Proc. Natl. Acad. Sci. U.S.A.">
        <title>A global phylogenomic analysis of the shiitake genus Lentinula.</title>
        <authorList>
            <person name="Sierra-Patev S."/>
            <person name="Min B."/>
            <person name="Naranjo-Ortiz M."/>
            <person name="Looney B."/>
            <person name="Konkel Z."/>
            <person name="Slot J.C."/>
            <person name="Sakamoto Y."/>
            <person name="Steenwyk J.L."/>
            <person name="Rokas A."/>
            <person name="Carro J."/>
            <person name="Camarero S."/>
            <person name="Ferreira P."/>
            <person name="Molpeceres G."/>
            <person name="Ruiz-Duenas F.J."/>
            <person name="Serrano A."/>
            <person name="Henrissat B."/>
            <person name="Drula E."/>
            <person name="Hughes K.W."/>
            <person name="Mata J.L."/>
            <person name="Ishikawa N.K."/>
            <person name="Vargas-Isla R."/>
            <person name="Ushijima S."/>
            <person name="Smith C.A."/>
            <person name="Donoghue J."/>
            <person name="Ahrendt S."/>
            <person name="Andreopoulos W."/>
            <person name="He G."/>
            <person name="LaButti K."/>
            <person name="Lipzen A."/>
            <person name="Ng V."/>
            <person name="Riley R."/>
            <person name="Sandor L."/>
            <person name="Barry K."/>
            <person name="Martinez A.T."/>
            <person name="Xiao Y."/>
            <person name="Gibbons J.G."/>
            <person name="Terashima K."/>
            <person name="Grigoriev I.V."/>
            <person name="Hibbett D."/>
        </authorList>
    </citation>
    <scope>NUCLEOTIDE SEQUENCE</scope>
    <source>
        <strain evidence="1">Sp2 HRB7682 ss15</strain>
    </source>
</reference>